<gene>
    <name evidence="2" type="ORF">CWO92_12725</name>
</gene>
<evidence type="ECO:0000259" key="1">
    <source>
        <dbReference type="Pfam" id="PF13349"/>
    </source>
</evidence>
<dbReference type="OrthoDB" id="2940757at2"/>
<accession>A0A2N3LIX0</accession>
<sequence length="188" mass="20229">MEQKKVKIYIPEDFHDKMAVNIGSGRMHLSGPSKSHPMKLDELSLDMTSGMVDLKNLNVDSFHHVGSSGNAQFDYVTAGIASIKMSSGNVEMNHFQGQLSAKLSSGRFKGQIDQLKDSIDVKINSGTVSLDFPENSSFTLNGKVSSGMISCELPLESRTSNGHSISGTYGSGTYKVNVTASSGKVNIY</sequence>
<dbReference type="Pfam" id="PF13349">
    <property type="entry name" value="DUF4097"/>
    <property type="match status" value="1"/>
</dbReference>
<dbReference type="EMBL" id="PIQO01000009">
    <property type="protein sequence ID" value="PKR84572.1"/>
    <property type="molecule type" value="Genomic_DNA"/>
</dbReference>
<protein>
    <recommendedName>
        <fullName evidence="1">DUF4097 domain-containing protein</fullName>
    </recommendedName>
</protein>
<evidence type="ECO:0000313" key="3">
    <source>
        <dbReference type="Proteomes" id="UP000233440"/>
    </source>
</evidence>
<keyword evidence="3" id="KW-1185">Reference proteome</keyword>
<comment type="caution">
    <text evidence="2">The sequence shown here is derived from an EMBL/GenBank/DDBJ whole genome shotgun (WGS) entry which is preliminary data.</text>
</comment>
<evidence type="ECO:0000313" key="2">
    <source>
        <dbReference type="EMBL" id="PKR84572.1"/>
    </source>
</evidence>
<organism evidence="2 3">
    <name type="scientific">Heyndrickxia camelliae</name>
    <dbReference type="NCBI Taxonomy" id="1707093"/>
    <lineage>
        <taxon>Bacteria</taxon>
        <taxon>Bacillati</taxon>
        <taxon>Bacillota</taxon>
        <taxon>Bacilli</taxon>
        <taxon>Bacillales</taxon>
        <taxon>Bacillaceae</taxon>
        <taxon>Heyndrickxia</taxon>
    </lineage>
</organism>
<reference evidence="2 3" key="1">
    <citation type="submission" date="2017-11" db="EMBL/GenBank/DDBJ databases">
        <title>Bacillus camelliae sp. nov., isolated from pu'er tea.</title>
        <authorList>
            <person name="Niu L."/>
        </authorList>
    </citation>
    <scope>NUCLEOTIDE SEQUENCE [LARGE SCALE GENOMIC DNA]</scope>
    <source>
        <strain evidence="2 3">7578-1</strain>
    </source>
</reference>
<feature type="domain" description="DUF4097" evidence="1">
    <location>
        <begin position="2"/>
        <end position="187"/>
    </location>
</feature>
<name>A0A2N3LIX0_9BACI</name>
<dbReference type="AlphaFoldDB" id="A0A2N3LIX0"/>
<dbReference type="Gene3D" id="2.160.20.120">
    <property type="match status" value="1"/>
</dbReference>
<proteinExistence type="predicted"/>
<dbReference type="RefSeq" id="WP_101354596.1">
    <property type="nucleotide sequence ID" value="NZ_PIQO01000009.1"/>
</dbReference>
<dbReference type="Proteomes" id="UP000233440">
    <property type="component" value="Unassembled WGS sequence"/>
</dbReference>
<dbReference type="InterPro" id="IPR025164">
    <property type="entry name" value="Toastrack_DUF4097"/>
</dbReference>